<dbReference type="InterPro" id="IPR023826">
    <property type="entry name" value="Rhom-like_SP_proteobac"/>
</dbReference>
<gene>
    <name evidence="7" type="ordered locus">Sden_2016</name>
</gene>
<evidence type="ECO:0000313" key="7">
    <source>
        <dbReference type="EMBL" id="ABE55299.1"/>
    </source>
</evidence>
<evidence type="ECO:0000259" key="6">
    <source>
        <dbReference type="Pfam" id="PF01694"/>
    </source>
</evidence>
<dbReference type="InterPro" id="IPR022764">
    <property type="entry name" value="Peptidase_S54_rhomboid_dom"/>
</dbReference>
<dbReference type="NCBIfam" id="TIGR03902">
    <property type="entry name" value="rhom_GG_sort"/>
    <property type="match status" value="1"/>
</dbReference>
<feature type="transmembrane region" description="Helical" evidence="5">
    <location>
        <begin position="74"/>
        <end position="91"/>
    </location>
</feature>
<dbReference type="EMBL" id="CP000302">
    <property type="protein sequence ID" value="ABE55299.1"/>
    <property type="molecule type" value="Genomic_DNA"/>
</dbReference>
<keyword evidence="8" id="KW-1185">Reference proteome</keyword>
<protein>
    <submittedName>
        <fullName evidence="7">Rhomboid-like protein</fullName>
    </submittedName>
</protein>
<feature type="transmembrane region" description="Helical" evidence="5">
    <location>
        <begin position="190"/>
        <end position="209"/>
    </location>
</feature>
<organism evidence="7 8">
    <name type="scientific">Shewanella denitrificans (strain OS217 / ATCC BAA-1090 / DSM 15013)</name>
    <dbReference type="NCBI Taxonomy" id="318161"/>
    <lineage>
        <taxon>Bacteria</taxon>
        <taxon>Pseudomonadati</taxon>
        <taxon>Pseudomonadota</taxon>
        <taxon>Gammaproteobacteria</taxon>
        <taxon>Alteromonadales</taxon>
        <taxon>Shewanellaceae</taxon>
        <taxon>Shewanella</taxon>
    </lineage>
</organism>
<feature type="transmembrane region" description="Helical" evidence="5">
    <location>
        <begin position="127"/>
        <end position="146"/>
    </location>
</feature>
<evidence type="ECO:0000313" key="8">
    <source>
        <dbReference type="Proteomes" id="UP000001982"/>
    </source>
</evidence>
<evidence type="ECO:0000256" key="1">
    <source>
        <dbReference type="ARBA" id="ARBA00004141"/>
    </source>
</evidence>
<feature type="domain" description="Peptidase S54 rhomboid" evidence="6">
    <location>
        <begin position="58"/>
        <end position="201"/>
    </location>
</feature>
<feature type="transmembrane region" description="Helical" evidence="5">
    <location>
        <begin position="100"/>
        <end position="121"/>
    </location>
</feature>
<evidence type="ECO:0000256" key="4">
    <source>
        <dbReference type="ARBA" id="ARBA00023136"/>
    </source>
</evidence>
<dbReference type="SUPFAM" id="SSF144091">
    <property type="entry name" value="Rhomboid-like"/>
    <property type="match status" value="1"/>
</dbReference>
<dbReference type="GO" id="GO:0016020">
    <property type="term" value="C:membrane"/>
    <property type="evidence" value="ECO:0007669"/>
    <property type="project" value="UniProtKB-SubCell"/>
</dbReference>
<dbReference type="HOGENOM" id="CLU_108530_0_0_6"/>
<evidence type="ECO:0000256" key="2">
    <source>
        <dbReference type="ARBA" id="ARBA00022692"/>
    </source>
</evidence>
<name>Q12MM7_SHEDO</name>
<dbReference type="Pfam" id="PF01694">
    <property type="entry name" value="Rhomboid"/>
    <property type="match status" value="1"/>
</dbReference>
<dbReference type="eggNOG" id="COG0705">
    <property type="taxonomic scope" value="Bacteria"/>
</dbReference>
<feature type="transmembrane region" description="Helical" evidence="5">
    <location>
        <begin position="18"/>
        <end position="35"/>
    </location>
</feature>
<keyword evidence="2 5" id="KW-0812">Transmembrane</keyword>
<dbReference type="PANTHER" id="PTHR43731:SF16">
    <property type="entry name" value="RHOMBOSORTASE"/>
    <property type="match status" value="1"/>
</dbReference>
<proteinExistence type="predicted"/>
<dbReference type="Proteomes" id="UP000001982">
    <property type="component" value="Chromosome"/>
</dbReference>
<evidence type="ECO:0000256" key="5">
    <source>
        <dbReference type="SAM" id="Phobius"/>
    </source>
</evidence>
<keyword evidence="4 5" id="KW-0472">Membrane</keyword>
<dbReference type="STRING" id="318161.Sden_2016"/>
<dbReference type="InterPro" id="IPR050925">
    <property type="entry name" value="Rhomboid_protease_S54"/>
</dbReference>
<dbReference type="OrthoDB" id="196054at2"/>
<reference evidence="7 8" key="1">
    <citation type="submission" date="2006-03" db="EMBL/GenBank/DDBJ databases">
        <title>Complete sequence of Shewanella denitrificans OS217.</title>
        <authorList>
            <consortium name="US DOE Joint Genome Institute"/>
            <person name="Copeland A."/>
            <person name="Lucas S."/>
            <person name="Lapidus A."/>
            <person name="Barry K."/>
            <person name="Detter J.C."/>
            <person name="Glavina del Rio T."/>
            <person name="Hammon N."/>
            <person name="Israni S."/>
            <person name="Dalin E."/>
            <person name="Tice H."/>
            <person name="Pitluck S."/>
            <person name="Brettin T."/>
            <person name="Bruce D."/>
            <person name="Han C."/>
            <person name="Tapia R."/>
            <person name="Gilna P."/>
            <person name="Kiss H."/>
            <person name="Schmutz J."/>
            <person name="Larimer F."/>
            <person name="Land M."/>
            <person name="Hauser L."/>
            <person name="Kyrpides N."/>
            <person name="Lykidis A."/>
            <person name="Richardson P."/>
        </authorList>
    </citation>
    <scope>NUCLEOTIDE SEQUENCE [LARGE SCALE GENOMIC DNA]</scope>
    <source>
        <strain evidence="8">OS217 / ATCC BAA-1090 / DSM 15013</strain>
    </source>
</reference>
<keyword evidence="3 5" id="KW-1133">Transmembrane helix</keyword>
<sequence length="218" mass="24724">MASQHKSHQNNPLQWQPLYLFATIVTVISSAFWALEWFSAQGASIADSFSYLRLNITQGQVWRLVTGNLLHTNLWHLLMNLAGLWVILFLHEMHYKKKPILIYGLFLSLCLFEGLGLYFYYPELLSYVGLSGVLHGLFSFGAIMDITKGYRSGYLLFLGVLAKVYYEQSYGANSSVVELIGARVATESHLIGVISGIICGIGWLSYLYVRQRIKHKFS</sequence>
<dbReference type="InterPro" id="IPR035952">
    <property type="entry name" value="Rhomboid-like_sf"/>
</dbReference>
<dbReference type="PANTHER" id="PTHR43731">
    <property type="entry name" value="RHOMBOID PROTEASE"/>
    <property type="match status" value="1"/>
</dbReference>
<dbReference type="GO" id="GO:0004252">
    <property type="term" value="F:serine-type endopeptidase activity"/>
    <property type="evidence" value="ECO:0007669"/>
    <property type="project" value="InterPro"/>
</dbReference>
<dbReference type="RefSeq" id="WP_011496455.1">
    <property type="nucleotide sequence ID" value="NC_007954.1"/>
</dbReference>
<evidence type="ECO:0000256" key="3">
    <source>
        <dbReference type="ARBA" id="ARBA00022989"/>
    </source>
</evidence>
<comment type="subcellular location">
    <subcellularLocation>
        <location evidence="1">Membrane</location>
        <topology evidence="1">Multi-pass membrane protein</topology>
    </subcellularLocation>
</comment>
<accession>Q12MM7</accession>
<dbReference type="AlphaFoldDB" id="Q12MM7"/>
<dbReference type="Gene3D" id="1.20.1540.10">
    <property type="entry name" value="Rhomboid-like"/>
    <property type="match status" value="1"/>
</dbReference>
<dbReference type="KEGG" id="sdn:Sden_2016"/>